<dbReference type="GO" id="GO:0003677">
    <property type="term" value="F:DNA binding"/>
    <property type="evidence" value="ECO:0007669"/>
    <property type="project" value="UniProtKB-KW"/>
</dbReference>
<dbReference type="SMART" id="SM00895">
    <property type="entry name" value="FCD"/>
    <property type="match status" value="1"/>
</dbReference>
<gene>
    <name evidence="5" type="ORF">HLA99_09430</name>
</gene>
<dbReference type="PANTHER" id="PTHR43537:SF44">
    <property type="entry name" value="GNTR FAMILY REGULATORY PROTEIN"/>
    <property type="match status" value="1"/>
</dbReference>
<dbReference type="InterPro" id="IPR036388">
    <property type="entry name" value="WH-like_DNA-bd_sf"/>
</dbReference>
<evidence type="ECO:0000256" key="2">
    <source>
        <dbReference type="ARBA" id="ARBA00023125"/>
    </source>
</evidence>
<dbReference type="SMART" id="SM00345">
    <property type="entry name" value="HTH_GNTR"/>
    <property type="match status" value="1"/>
</dbReference>
<keyword evidence="1" id="KW-0805">Transcription regulation</keyword>
<accession>A0A7Y2M2U3</accession>
<dbReference type="Pfam" id="PF00392">
    <property type="entry name" value="GntR"/>
    <property type="match status" value="1"/>
</dbReference>
<dbReference type="SUPFAM" id="SSF46785">
    <property type="entry name" value="Winged helix' DNA-binding domain"/>
    <property type="match status" value="1"/>
</dbReference>
<dbReference type="Proteomes" id="UP000543598">
    <property type="component" value="Unassembled WGS sequence"/>
</dbReference>
<keyword evidence="3" id="KW-0804">Transcription</keyword>
<evidence type="ECO:0000256" key="1">
    <source>
        <dbReference type="ARBA" id="ARBA00023015"/>
    </source>
</evidence>
<comment type="caution">
    <text evidence="5">The sequence shown here is derived from an EMBL/GenBank/DDBJ whole genome shotgun (WGS) entry which is preliminary data.</text>
</comment>
<dbReference type="Gene3D" id="1.20.120.530">
    <property type="entry name" value="GntR ligand-binding domain-like"/>
    <property type="match status" value="1"/>
</dbReference>
<dbReference type="EMBL" id="JABEMB010000011">
    <property type="protein sequence ID" value="NNH04068.1"/>
    <property type="molecule type" value="Genomic_DNA"/>
</dbReference>
<keyword evidence="6" id="KW-1185">Reference proteome</keyword>
<dbReference type="PANTHER" id="PTHR43537">
    <property type="entry name" value="TRANSCRIPTIONAL REGULATOR, GNTR FAMILY"/>
    <property type="match status" value="1"/>
</dbReference>
<dbReference type="SUPFAM" id="SSF48008">
    <property type="entry name" value="GntR ligand-binding domain-like"/>
    <property type="match status" value="1"/>
</dbReference>
<sequence length="230" mass="24089">MTQGPLHDAIVERWGADIASGRRPAGSRIITDQAVVEFSASRSAIREAVRVLESLGMVESRQRVGITVLPVESWSPYDPRILRWRLDGPDRAELLRSLSELRAAVEPAAARLAAERATPAQCGALAAAVIGMASTSRAADADEYLAHDIAFHTVLLEASGNVMLASLGTIVVAVLEGRTHHALMPAVADAEALRLHGLVAAAVQSGDGSAAEEAMRAIVAESLTAMSAGT</sequence>
<feature type="domain" description="HTH gntR-type" evidence="4">
    <location>
        <begin position="4"/>
        <end position="71"/>
    </location>
</feature>
<evidence type="ECO:0000256" key="3">
    <source>
        <dbReference type="ARBA" id="ARBA00023163"/>
    </source>
</evidence>
<dbReference type="InterPro" id="IPR011711">
    <property type="entry name" value="GntR_C"/>
</dbReference>
<reference evidence="5 6" key="1">
    <citation type="submission" date="2020-05" db="EMBL/GenBank/DDBJ databases">
        <title>MicrobeNet Type strains.</title>
        <authorList>
            <person name="Nicholson A.C."/>
        </authorList>
    </citation>
    <scope>NUCLEOTIDE SEQUENCE [LARGE SCALE GENOMIC DNA]</scope>
    <source>
        <strain evidence="5 6">JCM 14282</strain>
    </source>
</reference>
<dbReference type="InterPro" id="IPR000524">
    <property type="entry name" value="Tscrpt_reg_HTH_GntR"/>
</dbReference>
<evidence type="ECO:0000259" key="4">
    <source>
        <dbReference type="PROSITE" id="PS50949"/>
    </source>
</evidence>
<protein>
    <submittedName>
        <fullName evidence="5">FadR family transcriptional regulator</fullName>
    </submittedName>
</protein>
<dbReference type="RefSeq" id="WP_167036558.1">
    <property type="nucleotide sequence ID" value="NZ_BAAANA010000001.1"/>
</dbReference>
<evidence type="ECO:0000313" key="6">
    <source>
        <dbReference type="Proteomes" id="UP000543598"/>
    </source>
</evidence>
<organism evidence="5 6">
    <name type="scientific">Microbacterium ulmi</name>
    <dbReference type="NCBI Taxonomy" id="179095"/>
    <lineage>
        <taxon>Bacteria</taxon>
        <taxon>Bacillati</taxon>
        <taxon>Actinomycetota</taxon>
        <taxon>Actinomycetes</taxon>
        <taxon>Micrococcales</taxon>
        <taxon>Microbacteriaceae</taxon>
        <taxon>Microbacterium</taxon>
    </lineage>
</organism>
<proteinExistence type="predicted"/>
<dbReference type="InterPro" id="IPR008920">
    <property type="entry name" value="TF_FadR/GntR_C"/>
</dbReference>
<dbReference type="Gene3D" id="1.10.10.10">
    <property type="entry name" value="Winged helix-like DNA-binding domain superfamily/Winged helix DNA-binding domain"/>
    <property type="match status" value="1"/>
</dbReference>
<evidence type="ECO:0000313" key="5">
    <source>
        <dbReference type="EMBL" id="NNH04068.1"/>
    </source>
</evidence>
<dbReference type="Pfam" id="PF07729">
    <property type="entry name" value="FCD"/>
    <property type="match status" value="1"/>
</dbReference>
<dbReference type="AlphaFoldDB" id="A0A7Y2M2U3"/>
<dbReference type="InterPro" id="IPR036390">
    <property type="entry name" value="WH_DNA-bd_sf"/>
</dbReference>
<dbReference type="PROSITE" id="PS50949">
    <property type="entry name" value="HTH_GNTR"/>
    <property type="match status" value="1"/>
</dbReference>
<dbReference type="GO" id="GO:0003700">
    <property type="term" value="F:DNA-binding transcription factor activity"/>
    <property type="evidence" value="ECO:0007669"/>
    <property type="project" value="InterPro"/>
</dbReference>
<keyword evidence="2" id="KW-0238">DNA-binding</keyword>
<name>A0A7Y2M2U3_9MICO</name>